<dbReference type="Proteomes" id="UP001344447">
    <property type="component" value="Unassembled WGS sequence"/>
</dbReference>
<keyword evidence="2" id="KW-1185">Reference proteome</keyword>
<accession>A0AAN7TME8</accession>
<evidence type="ECO:0000313" key="1">
    <source>
        <dbReference type="EMBL" id="KAK5575714.1"/>
    </source>
</evidence>
<gene>
    <name evidence="1" type="ORF">RB653_006848</name>
</gene>
<proteinExistence type="predicted"/>
<dbReference type="AlphaFoldDB" id="A0AAN7TME8"/>
<comment type="caution">
    <text evidence="1">The sequence shown here is derived from an EMBL/GenBank/DDBJ whole genome shotgun (WGS) entry which is preliminary data.</text>
</comment>
<name>A0AAN7TME8_9MYCE</name>
<dbReference type="CDD" id="cd00303">
    <property type="entry name" value="retropepsin_like"/>
    <property type="match status" value="1"/>
</dbReference>
<protein>
    <submittedName>
        <fullName evidence="1">Uncharacterized protein</fullName>
    </submittedName>
</protein>
<reference evidence="1 2" key="1">
    <citation type="submission" date="2023-11" db="EMBL/GenBank/DDBJ databases">
        <title>Dfirmibasis_genome.</title>
        <authorList>
            <person name="Edelbroek B."/>
            <person name="Kjellin J."/>
            <person name="Jerlstrom-Hultqvist J."/>
            <person name="Soderbom F."/>
        </authorList>
    </citation>
    <scope>NUCLEOTIDE SEQUENCE [LARGE SCALE GENOMIC DNA]</scope>
    <source>
        <strain evidence="1 2">TNS-C-14</strain>
    </source>
</reference>
<evidence type="ECO:0000313" key="2">
    <source>
        <dbReference type="Proteomes" id="UP001344447"/>
    </source>
</evidence>
<organism evidence="1 2">
    <name type="scientific">Dictyostelium firmibasis</name>
    <dbReference type="NCBI Taxonomy" id="79012"/>
    <lineage>
        <taxon>Eukaryota</taxon>
        <taxon>Amoebozoa</taxon>
        <taxon>Evosea</taxon>
        <taxon>Eumycetozoa</taxon>
        <taxon>Dictyostelia</taxon>
        <taxon>Dictyosteliales</taxon>
        <taxon>Dictyosteliaceae</taxon>
        <taxon>Dictyostelium</taxon>
    </lineage>
</organism>
<sequence>MRVKVGDKWVTALIDLGVTHSLMNTKLITKSMKVNDCNVKITNPLNKLATQCRMLVETTMEFMSKHNELGCNMKFYCIEMAHEVVLGMDSLRNKVFLWCLWCIDDETEMEDWVEELFDQIVPHSNLLSLFHRLRLRRHPGYHLDCF</sequence>
<dbReference type="InterPro" id="IPR021109">
    <property type="entry name" value="Peptidase_aspartic_dom_sf"/>
</dbReference>
<dbReference type="Gene3D" id="2.40.70.10">
    <property type="entry name" value="Acid Proteases"/>
    <property type="match status" value="1"/>
</dbReference>
<dbReference type="EMBL" id="JAVFKY010000005">
    <property type="protein sequence ID" value="KAK5575714.1"/>
    <property type="molecule type" value="Genomic_DNA"/>
</dbReference>